<keyword evidence="5" id="KW-0393">Immunoglobulin domain</keyword>
<dbReference type="Proteomes" id="UP000275408">
    <property type="component" value="Unassembled WGS sequence"/>
</dbReference>
<comment type="caution">
    <text evidence="7">The sequence shown here is derived from an EMBL/GenBank/DDBJ whole genome shotgun (WGS) entry which is preliminary data.</text>
</comment>
<dbReference type="OrthoDB" id="5985960at2759"/>
<dbReference type="SMART" id="SM00408">
    <property type="entry name" value="IGc2"/>
    <property type="match status" value="2"/>
</dbReference>
<accession>A0A3M6TG73</accession>
<dbReference type="InterPro" id="IPR051275">
    <property type="entry name" value="Cell_adhesion_signaling"/>
</dbReference>
<protein>
    <recommendedName>
        <fullName evidence="6">Ig-like domain-containing protein</fullName>
    </recommendedName>
</protein>
<proteinExistence type="predicted"/>
<dbReference type="SUPFAM" id="SSF48726">
    <property type="entry name" value="Immunoglobulin"/>
    <property type="match status" value="2"/>
</dbReference>
<keyword evidence="2" id="KW-0472">Membrane</keyword>
<feature type="non-terminal residue" evidence="7">
    <location>
        <position position="206"/>
    </location>
</feature>
<dbReference type="InterPro" id="IPR007110">
    <property type="entry name" value="Ig-like_dom"/>
</dbReference>
<dbReference type="InterPro" id="IPR003598">
    <property type="entry name" value="Ig_sub2"/>
</dbReference>
<evidence type="ECO:0000313" key="8">
    <source>
        <dbReference type="Proteomes" id="UP000275408"/>
    </source>
</evidence>
<dbReference type="SMART" id="SM00409">
    <property type="entry name" value="IG"/>
    <property type="match status" value="2"/>
</dbReference>
<sequence>MDEQSTSNKIISHKQNPINISGIRGEPTVLEGENLQLICEASSQVGPNITWTKEKPGNQGNTHVVQEGKVLTITNIDRIDAGNYTCTAYNGFDPVKIVKFQTEYIVYVQQSLTLNCQAEGNPPLTYTWIPCNDPEQLCNNNSLDISQVLNDASYICRVANLHGHDTKTAIVYIAGNVINVTIAITSENCTDEKYNKSSLLRKLEEE</sequence>
<comment type="subcellular location">
    <subcellularLocation>
        <location evidence="1">Membrane</location>
        <topology evidence="1">Single-pass type I membrane protein</topology>
    </subcellularLocation>
</comment>
<dbReference type="GO" id="GO:0005886">
    <property type="term" value="C:plasma membrane"/>
    <property type="evidence" value="ECO:0007669"/>
    <property type="project" value="TreeGrafter"/>
</dbReference>
<dbReference type="PANTHER" id="PTHR11640">
    <property type="entry name" value="NEPHRIN"/>
    <property type="match status" value="1"/>
</dbReference>
<dbReference type="Gene3D" id="2.60.40.10">
    <property type="entry name" value="Immunoglobulins"/>
    <property type="match status" value="2"/>
</dbReference>
<feature type="domain" description="Ig-like" evidence="6">
    <location>
        <begin position="94"/>
        <end position="174"/>
    </location>
</feature>
<dbReference type="Pfam" id="PF13927">
    <property type="entry name" value="Ig_3"/>
    <property type="match status" value="2"/>
</dbReference>
<keyword evidence="8" id="KW-1185">Reference proteome</keyword>
<feature type="domain" description="Ig-like" evidence="6">
    <location>
        <begin position="17"/>
        <end position="91"/>
    </location>
</feature>
<evidence type="ECO:0000256" key="4">
    <source>
        <dbReference type="ARBA" id="ARBA00023180"/>
    </source>
</evidence>
<dbReference type="PANTHER" id="PTHR11640:SF164">
    <property type="entry name" value="MAM DOMAIN-CONTAINING GLYCOSYLPHOSPHATIDYLINOSITOL ANCHOR PROTEIN 1"/>
    <property type="match status" value="1"/>
</dbReference>
<evidence type="ECO:0000256" key="2">
    <source>
        <dbReference type="ARBA" id="ARBA00023136"/>
    </source>
</evidence>
<reference evidence="7 8" key="1">
    <citation type="journal article" date="2018" name="Sci. Rep.">
        <title>Comparative analysis of the Pocillopora damicornis genome highlights role of immune system in coral evolution.</title>
        <authorList>
            <person name="Cunning R."/>
            <person name="Bay R.A."/>
            <person name="Gillette P."/>
            <person name="Baker A.C."/>
            <person name="Traylor-Knowles N."/>
        </authorList>
    </citation>
    <scope>NUCLEOTIDE SEQUENCE [LARGE SCALE GENOMIC DNA]</scope>
    <source>
        <strain evidence="7">RSMAS</strain>
        <tissue evidence="7">Whole animal</tissue>
    </source>
</reference>
<evidence type="ECO:0000256" key="3">
    <source>
        <dbReference type="ARBA" id="ARBA00023157"/>
    </source>
</evidence>
<keyword evidence="3" id="KW-1015">Disulfide bond</keyword>
<dbReference type="PROSITE" id="PS50835">
    <property type="entry name" value="IG_LIKE"/>
    <property type="match status" value="2"/>
</dbReference>
<keyword evidence="4" id="KW-0325">Glycoprotein</keyword>
<evidence type="ECO:0000313" key="7">
    <source>
        <dbReference type="EMBL" id="RMX40393.1"/>
    </source>
</evidence>
<dbReference type="InterPro" id="IPR013783">
    <property type="entry name" value="Ig-like_fold"/>
</dbReference>
<gene>
    <name evidence="7" type="ORF">pdam_00024001</name>
</gene>
<dbReference type="EMBL" id="RCHS01003651">
    <property type="protein sequence ID" value="RMX40393.1"/>
    <property type="molecule type" value="Genomic_DNA"/>
</dbReference>
<name>A0A3M6TG73_POCDA</name>
<organism evidence="7 8">
    <name type="scientific">Pocillopora damicornis</name>
    <name type="common">Cauliflower coral</name>
    <name type="synonym">Millepora damicornis</name>
    <dbReference type="NCBI Taxonomy" id="46731"/>
    <lineage>
        <taxon>Eukaryota</taxon>
        <taxon>Metazoa</taxon>
        <taxon>Cnidaria</taxon>
        <taxon>Anthozoa</taxon>
        <taxon>Hexacorallia</taxon>
        <taxon>Scleractinia</taxon>
        <taxon>Astrocoeniina</taxon>
        <taxon>Pocilloporidae</taxon>
        <taxon>Pocillopora</taxon>
    </lineage>
</organism>
<dbReference type="GO" id="GO:0098609">
    <property type="term" value="P:cell-cell adhesion"/>
    <property type="evidence" value="ECO:0007669"/>
    <property type="project" value="TreeGrafter"/>
</dbReference>
<evidence type="ECO:0000256" key="5">
    <source>
        <dbReference type="ARBA" id="ARBA00023319"/>
    </source>
</evidence>
<dbReference type="InterPro" id="IPR003599">
    <property type="entry name" value="Ig_sub"/>
</dbReference>
<dbReference type="InterPro" id="IPR036179">
    <property type="entry name" value="Ig-like_dom_sf"/>
</dbReference>
<dbReference type="GO" id="GO:0005911">
    <property type="term" value="C:cell-cell junction"/>
    <property type="evidence" value="ECO:0007669"/>
    <property type="project" value="TreeGrafter"/>
</dbReference>
<dbReference type="GO" id="GO:0050839">
    <property type="term" value="F:cell adhesion molecule binding"/>
    <property type="evidence" value="ECO:0007669"/>
    <property type="project" value="TreeGrafter"/>
</dbReference>
<evidence type="ECO:0000259" key="6">
    <source>
        <dbReference type="PROSITE" id="PS50835"/>
    </source>
</evidence>
<evidence type="ECO:0000256" key="1">
    <source>
        <dbReference type="ARBA" id="ARBA00004479"/>
    </source>
</evidence>
<dbReference type="AlphaFoldDB" id="A0A3M6TG73"/>